<proteinExistence type="inferred from homology"/>
<keyword evidence="6" id="KW-1185">Reference proteome</keyword>
<name>A0ABZ3FR10_9ACTN</name>
<dbReference type="PANTHER" id="PTHR43630">
    <property type="entry name" value="POLY-BETA-1,6-N-ACETYL-D-GLUCOSAMINE SYNTHASE"/>
    <property type="match status" value="1"/>
</dbReference>
<accession>A0ABZ3FR10</accession>
<dbReference type="PANTHER" id="PTHR43630:SF1">
    <property type="entry name" value="POLY-BETA-1,6-N-ACETYL-D-GLUCOSAMINE SYNTHASE"/>
    <property type="match status" value="1"/>
</dbReference>
<evidence type="ECO:0000256" key="1">
    <source>
        <dbReference type="ARBA" id="ARBA00006739"/>
    </source>
</evidence>
<keyword evidence="2" id="KW-0328">Glycosyltransferase</keyword>
<dbReference type="EMBL" id="CP154795">
    <property type="protein sequence ID" value="XAN08542.1"/>
    <property type="molecule type" value="Genomic_DNA"/>
</dbReference>
<keyword evidence="4" id="KW-0812">Transmembrane</keyword>
<dbReference type="InterPro" id="IPR029044">
    <property type="entry name" value="Nucleotide-diphossugar_trans"/>
</dbReference>
<dbReference type="RefSeq" id="WP_425309999.1">
    <property type="nucleotide sequence ID" value="NZ_CP154795.1"/>
</dbReference>
<evidence type="ECO:0000256" key="2">
    <source>
        <dbReference type="ARBA" id="ARBA00022676"/>
    </source>
</evidence>
<gene>
    <name evidence="5" type="ORF">AADG42_14935</name>
</gene>
<keyword evidence="4" id="KW-0472">Membrane</keyword>
<evidence type="ECO:0000313" key="6">
    <source>
        <dbReference type="Proteomes" id="UP001442841"/>
    </source>
</evidence>
<keyword evidence="3" id="KW-0808">Transferase</keyword>
<evidence type="ECO:0000256" key="4">
    <source>
        <dbReference type="SAM" id="Phobius"/>
    </source>
</evidence>
<comment type="similarity">
    <text evidence="1">Belongs to the glycosyltransferase 2 family.</text>
</comment>
<dbReference type="Pfam" id="PF13641">
    <property type="entry name" value="Glyco_tranf_2_3"/>
    <property type="match status" value="1"/>
</dbReference>
<sequence length="434" mass="47326">MDPLTWVLTLRLFVLTAIRILLIPLALVFEWRARRRTRVGDLGLLPRAGEPAPLVSIVVPAYNEEKVISGCLGSILGCGYPNLEVIVVDDGSRDRTLPYLARLVRHQPRVTLVSQANAGKGAALNNGIGRARGEIIMLVDADGQFGPTTIPEMLRAFDDDRVGAVCGSDRPLNLDRLQTRFLAVISHVGTGLVRRALHVLGCMPVVSGNVGAFRASALRAVAVPGMGPLRTDTLGEDLELTWRMHRAGFRVAFAPHAVVHAESPSTLHGLWKQRVRWARGLLQSLAMHHDMIGRPRYRTFGFWLAYTVVAMVWLPVLQVAGALALPFAWWFGGWRPPAGLLEVVIGAGLGLGLVFVLVAIALDRTPADLNHAWTLPAWPAYSLLMSATLLKALWLEAKGSPHTWNKLDRTGVVSVAIPTARSARPALARQRVLP</sequence>
<protein>
    <submittedName>
        <fullName evidence="5">Glycosyltransferase family 2 protein</fullName>
    </submittedName>
</protein>
<dbReference type="CDD" id="cd06423">
    <property type="entry name" value="CESA_like"/>
    <property type="match status" value="1"/>
</dbReference>
<feature type="transmembrane region" description="Helical" evidence="4">
    <location>
        <begin position="303"/>
        <end position="331"/>
    </location>
</feature>
<dbReference type="Proteomes" id="UP001442841">
    <property type="component" value="Chromosome"/>
</dbReference>
<dbReference type="SUPFAM" id="SSF53448">
    <property type="entry name" value="Nucleotide-diphospho-sugar transferases"/>
    <property type="match status" value="1"/>
</dbReference>
<evidence type="ECO:0000313" key="5">
    <source>
        <dbReference type="EMBL" id="XAN08542.1"/>
    </source>
</evidence>
<organism evidence="5 6">
    <name type="scientific">Ammonicoccus fulvus</name>
    <dbReference type="NCBI Taxonomy" id="3138240"/>
    <lineage>
        <taxon>Bacteria</taxon>
        <taxon>Bacillati</taxon>
        <taxon>Actinomycetota</taxon>
        <taxon>Actinomycetes</taxon>
        <taxon>Propionibacteriales</taxon>
        <taxon>Propionibacteriaceae</taxon>
        <taxon>Ammonicoccus</taxon>
    </lineage>
</organism>
<evidence type="ECO:0000256" key="3">
    <source>
        <dbReference type="ARBA" id="ARBA00022679"/>
    </source>
</evidence>
<feature type="transmembrane region" description="Helical" evidence="4">
    <location>
        <begin position="343"/>
        <end position="362"/>
    </location>
</feature>
<reference evidence="5 6" key="1">
    <citation type="submission" date="2024-04" db="EMBL/GenBank/DDBJ databases">
        <title>Isolation of an actinomycete strain from pig manure.</title>
        <authorList>
            <person name="Gong T."/>
            <person name="Yu Z."/>
            <person name="An M."/>
            <person name="Wei C."/>
            <person name="Yang W."/>
            <person name="Liu L."/>
        </authorList>
    </citation>
    <scope>NUCLEOTIDE SEQUENCE [LARGE SCALE GENOMIC DNA]</scope>
    <source>
        <strain evidence="5 6">ZF39</strain>
    </source>
</reference>
<dbReference type="Gene3D" id="3.90.550.10">
    <property type="entry name" value="Spore Coat Polysaccharide Biosynthesis Protein SpsA, Chain A"/>
    <property type="match status" value="1"/>
</dbReference>
<feature type="transmembrane region" description="Helical" evidence="4">
    <location>
        <begin position="6"/>
        <end position="29"/>
    </location>
</feature>
<keyword evidence="4" id="KW-1133">Transmembrane helix</keyword>